<comment type="caution">
    <text evidence="1">The sequence shown here is derived from an EMBL/GenBank/DDBJ whole genome shotgun (WGS) entry which is preliminary data.</text>
</comment>
<sequence>MIRNNRASLSVHSDTYTVAQISHMLGIEPESTGDVGDLTPSGRAGRNIKPQHLTYQRTFWSLHEKSPEAEGEDETGFSALRKLVERVLPVKDRLAELRDGGETVIWWSGDSDSTQGGFVLEPDLLDALSVLGCHVYGTAFLREDMERGEGP</sequence>
<evidence type="ECO:0008006" key="3">
    <source>
        <dbReference type="Google" id="ProtNLM"/>
    </source>
</evidence>
<dbReference type="GeneID" id="57144823"/>
<protein>
    <recommendedName>
        <fullName evidence="3">DUF4279 domain-containing protein</fullName>
    </recommendedName>
</protein>
<dbReference type="InterPro" id="IPR025459">
    <property type="entry name" value="DUF4279"/>
</dbReference>
<evidence type="ECO:0000313" key="1">
    <source>
        <dbReference type="EMBL" id="GEB46193.1"/>
    </source>
</evidence>
<evidence type="ECO:0000313" key="2">
    <source>
        <dbReference type="Proteomes" id="UP000319525"/>
    </source>
</evidence>
<gene>
    <name evidence="1" type="ORF">MTE01_21380</name>
</gene>
<dbReference type="AlphaFoldDB" id="A0A4Y3QNF0"/>
<dbReference type="Proteomes" id="UP000319525">
    <property type="component" value="Unassembled WGS sequence"/>
</dbReference>
<reference evidence="1 2" key="1">
    <citation type="submission" date="2019-06" db="EMBL/GenBank/DDBJ databases">
        <title>Whole genome shotgun sequence of Microbacterium testaceum NBRC 12675.</title>
        <authorList>
            <person name="Hosoyama A."/>
            <person name="Uohara A."/>
            <person name="Ohji S."/>
            <person name="Ichikawa N."/>
        </authorList>
    </citation>
    <scope>NUCLEOTIDE SEQUENCE [LARGE SCALE GENOMIC DNA]</scope>
    <source>
        <strain evidence="1 2">NBRC 12675</strain>
    </source>
</reference>
<proteinExistence type="predicted"/>
<dbReference type="EMBL" id="BJML01000006">
    <property type="protein sequence ID" value="GEB46193.1"/>
    <property type="molecule type" value="Genomic_DNA"/>
</dbReference>
<organism evidence="1 2">
    <name type="scientific">Microbacterium testaceum</name>
    <name type="common">Aureobacterium testaceum</name>
    <name type="synonym">Brevibacterium testaceum</name>
    <dbReference type="NCBI Taxonomy" id="2033"/>
    <lineage>
        <taxon>Bacteria</taxon>
        <taxon>Bacillati</taxon>
        <taxon>Actinomycetota</taxon>
        <taxon>Actinomycetes</taxon>
        <taxon>Micrococcales</taxon>
        <taxon>Microbacteriaceae</taxon>
        <taxon>Microbacterium</taxon>
    </lineage>
</organism>
<name>A0A4Y3QNF0_MICTE</name>
<dbReference type="Pfam" id="PF14106">
    <property type="entry name" value="DUF4279"/>
    <property type="match status" value="1"/>
</dbReference>
<dbReference type="OrthoDB" id="5005797at2"/>
<accession>A0A4Y3QNF0</accession>
<dbReference type="RefSeq" id="WP_141377391.1">
    <property type="nucleotide sequence ID" value="NZ_BJML01000006.1"/>
</dbReference>